<keyword evidence="1" id="KW-1185">Reference proteome</keyword>
<organism evidence="1 2">
    <name type="scientific">Castor canadensis</name>
    <name type="common">American beaver</name>
    <dbReference type="NCBI Taxonomy" id="51338"/>
    <lineage>
        <taxon>Eukaryota</taxon>
        <taxon>Metazoa</taxon>
        <taxon>Chordata</taxon>
        <taxon>Craniata</taxon>
        <taxon>Vertebrata</taxon>
        <taxon>Euteleostomi</taxon>
        <taxon>Mammalia</taxon>
        <taxon>Eutheria</taxon>
        <taxon>Euarchontoglires</taxon>
        <taxon>Glires</taxon>
        <taxon>Rodentia</taxon>
        <taxon>Castorimorpha</taxon>
        <taxon>Castoridae</taxon>
        <taxon>Castor</taxon>
    </lineage>
</organism>
<sequence>MTTAVLMDGTQGSVNFEDVAIYFSQEERDLLDEAQKLLYLDVMLENFALTISLDPSTLTPNVQVVSIKESVKKNLCRTFLWKECYT</sequence>
<dbReference type="Proteomes" id="UP001732720">
    <property type="component" value="Chromosome 16"/>
</dbReference>
<dbReference type="RefSeq" id="XP_073914636.1">
    <property type="nucleotide sequence ID" value="XM_074058535.1"/>
</dbReference>
<name>A0AC58LBW7_CASCN</name>
<accession>A0AC58LBW7</accession>
<reference evidence="2" key="1">
    <citation type="submission" date="2025-08" db="UniProtKB">
        <authorList>
            <consortium name="RefSeq"/>
        </authorList>
    </citation>
    <scope>IDENTIFICATION</scope>
</reference>
<evidence type="ECO:0000313" key="2">
    <source>
        <dbReference type="RefSeq" id="XP_073914636.1"/>
    </source>
</evidence>
<evidence type="ECO:0000313" key="1">
    <source>
        <dbReference type="Proteomes" id="UP001732720"/>
    </source>
</evidence>
<protein>
    <submittedName>
        <fullName evidence="2">Zinc finger protein 772-like</fullName>
    </submittedName>
</protein>
<gene>
    <name evidence="2" type="primary">LOC109674635</name>
</gene>
<proteinExistence type="predicted"/>